<dbReference type="EMBL" id="BAABME010000091">
    <property type="protein sequence ID" value="GAA0139467.1"/>
    <property type="molecule type" value="Genomic_DNA"/>
</dbReference>
<reference evidence="1 2" key="1">
    <citation type="submission" date="2024-01" db="EMBL/GenBank/DDBJ databases">
        <title>The complete chloroplast genome sequence of Lithospermum erythrorhizon: insights into the phylogenetic relationship among Boraginaceae species and the maternal lineages of purple gromwells.</title>
        <authorList>
            <person name="Okada T."/>
            <person name="Watanabe K."/>
        </authorList>
    </citation>
    <scope>NUCLEOTIDE SEQUENCE [LARGE SCALE GENOMIC DNA]</scope>
</reference>
<evidence type="ECO:0000313" key="2">
    <source>
        <dbReference type="Proteomes" id="UP001454036"/>
    </source>
</evidence>
<dbReference type="Pfam" id="PF14249">
    <property type="entry name" value="Tocopherol_cycl"/>
    <property type="match status" value="1"/>
</dbReference>
<organism evidence="1 2">
    <name type="scientific">Lithospermum erythrorhizon</name>
    <name type="common">Purple gromwell</name>
    <name type="synonym">Lithospermum officinale var. erythrorhizon</name>
    <dbReference type="NCBI Taxonomy" id="34254"/>
    <lineage>
        <taxon>Eukaryota</taxon>
        <taxon>Viridiplantae</taxon>
        <taxon>Streptophyta</taxon>
        <taxon>Embryophyta</taxon>
        <taxon>Tracheophyta</taxon>
        <taxon>Spermatophyta</taxon>
        <taxon>Magnoliopsida</taxon>
        <taxon>eudicotyledons</taxon>
        <taxon>Gunneridae</taxon>
        <taxon>Pentapetalae</taxon>
        <taxon>asterids</taxon>
        <taxon>lamiids</taxon>
        <taxon>Boraginales</taxon>
        <taxon>Boraginaceae</taxon>
        <taxon>Boraginoideae</taxon>
        <taxon>Lithospermeae</taxon>
        <taxon>Lithospermum</taxon>
    </lineage>
</organism>
<proteinExistence type="predicted"/>
<evidence type="ECO:0008006" key="3">
    <source>
        <dbReference type="Google" id="ProtNLM"/>
    </source>
</evidence>
<dbReference type="GO" id="GO:0009976">
    <property type="term" value="F:tocopherol cyclase activity"/>
    <property type="evidence" value="ECO:0007669"/>
    <property type="project" value="InterPro"/>
</dbReference>
<gene>
    <name evidence="1" type="ORF">LIER_01002</name>
</gene>
<dbReference type="Proteomes" id="UP001454036">
    <property type="component" value="Unassembled WGS sequence"/>
</dbReference>
<dbReference type="PANTHER" id="PTHR35309">
    <property type="match status" value="1"/>
</dbReference>
<comment type="caution">
    <text evidence="1">The sequence shown here is derived from an EMBL/GenBank/DDBJ whole genome shotgun (WGS) entry which is preliminary data.</text>
</comment>
<evidence type="ECO:0000313" key="1">
    <source>
        <dbReference type="EMBL" id="GAA0139467.1"/>
    </source>
</evidence>
<dbReference type="PANTHER" id="PTHR35309:SF2">
    <property type="entry name" value="TOCOPHEROL CYCLASE, CHLOROPLASTIC"/>
    <property type="match status" value="1"/>
</dbReference>
<dbReference type="InterPro" id="IPR025893">
    <property type="entry name" value="Tocopherol_cyclase"/>
</dbReference>
<sequence>MLCSNDSKWIQKDLEGEIAYPIASDQDLNLRGTVLSSQTENVKFHEYFQGLMVRFERKKSLMIEDVTSMCPWDPGIDPQFKFIWTNARILSLLFQAKKDEDYGLLSKHGLFEAIKVIGEAFQEPLIIYLEPGSATRITKLLSVHGLLFYFKLETGNVATGRDAYGHLWDHGINLQFRSPKVMTLWVLTVNDHEEGNIGAHIGHFVACFIPCQLFGAALLEEVKHLAMKLSLIDLNMWAAIRARWQDVSVNCIFMWSTQPVRQLWHQLIQQSWDMNVQGFVFSPQAHTYKLHKGFQRNMVESKKRKATVIEELSLLHPWDPGIKDCFAIFCIERMATNYADCVKTARWEYSTRPVYGWGSVKSKQKSTAGWLAAFPVFEPHWQVCMAGGLSTGWIEWDGKRYEFQNAPSYSEKNWGGAFPKKWFWVQCNVFEGAGGEVTLTAAGGLRELPGLSETYENAALIGVHYDGVFYEFVPWNGVVNWEIAQWGSWSMSAENETHKVELEATTSDPGTTLRAPTSEAGLAPACRDTCYGNLSLRVWERRSDGSNGKVVLDVTSNMAALEVGGGPWFNTWKGKTDAPEFVKRALTLPIDVESIFGLVPLLKPPGL</sequence>
<protein>
    <recommendedName>
        <fullName evidence="3">Tocopherol cyclase</fullName>
    </recommendedName>
</protein>
<keyword evidence="2" id="KW-1185">Reference proteome</keyword>
<dbReference type="AlphaFoldDB" id="A0AAV3NP72"/>
<accession>A0AAV3NP72</accession>
<name>A0AAV3NP72_LITER</name>